<dbReference type="InterPro" id="IPR014710">
    <property type="entry name" value="RmlC-like_jellyroll"/>
</dbReference>
<dbReference type="CDD" id="cd02230">
    <property type="entry name" value="cupin_HP0902-like"/>
    <property type="match status" value="1"/>
</dbReference>
<evidence type="ECO:0000313" key="1">
    <source>
        <dbReference type="EMBL" id="MBS3061589.1"/>
    </source>
</evidence>
<reference evidence="1" key="1">
    <citation type="submission" date="2021-03" db="EMBL/GenBank/DDBJ databases">
        <authorList>
            <person name="Jaffe A."/>
        </authorList>
    </citation>
    <scope>NUCLEOTIDE SEQUENCE</scope>
    <source>
        <strain evidence="1">RIFCSPLOWO2_01_FULL_AR10_48_17</strain>
    </source>
</reference>
<dbReference type="InterPro" id="IPR011051">
    <property type="entry name" value="RmlC_Cupin_sf"/>
</dbReference>
<gene>
    <name evidence="1" type="ORF">J4215_03335</name>
</gene>
<name>A0A8T4L7U6_9ARCH</name>
<accession>A0A8T4L7U6</accession>
<comment type="caution">
    <text evidence="1">The sequence shown here is derived from an EMBL/GenBank/DDBJ whole genome shotgun (WGS) entry which is preliminary data.</text>
</comment>
<dbReference type="Proteomes" id="UP000675968">
    <property type="component" value="Unassembled WGS sequence"/>
</dbReference>
<protein>
    <submittedName>
        <fullName evidence="1">Cupin domain-containing protein</fullName>
    </submittedName>
</protein>
<dbReference type="SUPFAM" id="SSF51182">
    <property type="entry name" value="RmlC-like cupins"/>
    <property type="match status" value="1"/>
</dbReference>
<sequence>MPESFISRGFAARCRVFSRVLVAKCGSCAGVWSLWVVQRRVGNAFSPQGMPESFFGEKDTNQFFLQNGLIGDHAAFDQNQGLSEPFDALLWVLDGTAKVSIAKEVFLVNAGEWILLPAKKPHAVNAKTRFKMLLTMTWSK</sequence>
<dbReference type="EMBL" id="JAGVWC010000010">
    <property type="protein sequence ID" value="MBS3061589.1"/>
    <property type="molecule type" value="Genomic_DNA"/>
</dbReference>
<proteinExistence type="predicted"/>
<reference evidence="1" key="2">
    <citation type="submission" date="2021-05" db="EMBL/GenBank/DDBJ databases">
        <title>Protein family content uncovers lineage relationships and bacterial pathway maintenance mechanisms in DPANN archaea.</title>
        <authorList>
            <person name="Castelle C.J."/>
            <person name="Meheust R."/>
            <person name="Jaffe A.L."/>
            <person name="Seitz K."/>
            <person name="Gong X."/>
            <person name="Baker B.J."/>
            <person name="Banfield J.F."/>
        </authorList>
    </citation>
    <scope>NUCLEOTIDE SEQUENCE</scope>
    <source>
        <strain evidence="1">RIFCSPLOWO2_01_FULL_AR10_48_17</strain>
    </source>
</reference>
<dbReference type="Gene3D" id="2.60.120.10">
    <property type="entry name" value="Jelly Rolls"/>
    <property type="match status" value="1"/>
</dbReference>
<evidence type="ECO:0000313" key="2">
    <source>
        <dbReference type="Proteomes" id="UP000675968"/>
    </source>
</evidence>
<dbReference type="AlphaFoldDB" id="A0A8T4L7U6"/>
<organism evidence="1 2">
    <name type="scientific">Candidatus Iainarchaeum sp</name>
    <dbReference type="NCBI Taxonomy" id="3101447"/>
    <lineage>
        <taxon>Archaea</taxon>
        <taxon>Candidatus Iainarchaeota</taxon>
        <taxon>Candidatus Iainarchaeia</taxon>
        <taxon>Candidatus Iainarchaeales</taxon>
        <taxon>Candidatus Iainarchaeaceae</taxon>
        <taxon>Candidatus Iainarchaeum</taxon>
    </lineage>
</organism>